<protein>
    <submittedName>
        <fullName evidence="4">Phage tail sheath family protein</fullName>
    </submittedName>
</protein>
<reference evidence="4 5" key="1">
    <citation type="submission" date="2018-05" db="EMBL/GenBank/DDBJ databases">
        <title>Integrated omic analyses show evidence that a Ca. Accumulibacter phosphatis strain performs denitrification under micro-aerobic conditions.</title>
        <authorList>
            <person name="Camejo P.Y."/>
            <person name="Katherine M.D."/>
            <person name="Daniel N.R."/>
        </authorList>
    </citation>
    <scope>NUCLEOTIDE SEQUENCE [LARGE SCALE GENOMIC DNA]</scope>
    <source>
        <strain evidence="4">UW-LDO-IC</strain>
    </source>
</reference>
<dbReference type="Pfam" id="PF04984">
    <property type="entry name" value="Phage_sheath_1"/>
    <property type="match status" value="1"/>
</dbReference>
<comment type="caution">
    <text evidence="4">The sequence shown here is derived from an EMBL/GenBank/DDBJ whole genome shotgun (WGS) entry which is preliminary data.</text>
</comment>
<dbReference type="InterPro" id="IPR035089">
    <property type="entry name" value="Phage_sheath_subtilisin"/>
</dbReference>
<dbReference type="Proteomes" id="UP000253831">
    <property type="component" value="Unassembled WGS sequence"/>
</dbReference>
<dbReference type="Pfam" id="PF17482">
    <property type="entry name" value="Phage_sheath_1C"/>
    <property type="match status" value="1"/>
</dbReference>
<feature type="domain" description="Tail sheath protein C-terminal" evidence="3">
    <location>
        <begin position="266"/>
        <end position="369"/>
    </location>
</feature>
<organism evidence="4 5">
    <name type="scientific">Candidatus Accumulibacter meliphilus</name>
    <dbReference type="NCBI Taxonomy" id="2211374"/>
    <lineage>
        <taxon>Bacteria</taxon>
        <taxon>Pseudomonadati</taxon>
        <taxon>Pseudomonadota</taxon>
        <taxon>Betaproteobacteria</taxon>
        <taxon>Candidatus Accumulibacter</taxon>
    </lineage>
</organism>
<evidence type="ECO:0000313" key="5">
    <source>
        <dbReference type="Proteomes" id="UP000253831"/>
    </source>
</evidence>
<gene>
    <name evidence="4" type="ORF">DVS81_02580</name>
</gene>
<sequence>MANYQIPGVFRQDIFLRPATGLPTGIPGFVGLAALPGQSSATPVLLHRKEELVSALPIPSESYLGAAITGFFENGGSRCYVALGDPAAGRPAALKAALATLGPLRDLDLVAMPDAVRPVDSTAIDPEEIKDLQQALLRHCAEHGDRLAILDAPRNSSPDSVLAQRKRLTQGQAEPLNGALYYPWLQTAREQWVPPCGHVAGIFARTDARGGVFKAPANEEVRDALDLEVAIDNSLQDLLNPEGVNCLRAFPGRGIRVWGARTLNRDPAWRYINVRRLFLTVGRWVDRNMSWVAFEPNDSGLWLRIQRELNPYLTGLWRAGALQGKTPAEGFYVKCDADTNPPGTREPGEVVTEIGLAASAPAEFVVVRIMHRAGTTATV</sequence>
<dbReference type="InterPro" id="IPR052042">
    <property type="entry name" value="Tail_sheath_structural"/>
</dbReference>
<evidence type="ECO:0000313" key="4">
    <source>
        <dbReference type="EMBL" id="RDE52135.1"/>
    </source>
</evidence>
<dbReference type="Gene3D" id="3.40.50.11780">
    <property type="match status" value="1"/>
</dbReference>
<dbReference type="InterPro" id="IPR020287">
    <property type="entry name" value="Tail_sheath_C"/>
</dbReference>
<name>A0A369XRW0_9PROT</name>
<proteinExistence type="inferred from homology"/>
<accession>A0A369XRW0</accession>
<dbReference type="EMBL" id="QPGA01000002">
    <property type="protein sequence ID" value="RDE52135.1"/>
    <property type="molecule type" value="Genomic_DNA"/>
</dbReference>
<evidence type="ECO:0000259" key="3">
    <source>
        <dbReference type="Pfam" id="PF17482"/>
    </source>
</evidence>
<evidence type="ECO:0000259" key="2">
    <source>
        <dbReference type="Pfam" id="PF04984"/>
    </source>
</evidence>
<dbReference type="PANTHER" id="PTHR35861">
    <property type="match status" value="1"/>
</dbReference>
<dbReference type="AlphaFoldDB" id="A0A369XRW0"/>
<dbReference type="PANTHER" id="PTHR35861:SF1">
    <property type="entry name" value="PHAGE TAIL SHEATH PROTEIN"/>
    <property type="match status" value="1"/>
</dbReference>
<comment type="similarity">
    <text evidence="1">Belongs to the myoviridae tail sheath protein family.</text>
</comment>
<feature type="domain" description="Tail sheath protein subtilisin-like" evidence="2">
    <location>
        <begin position="108"/>
        <end position="263"/>
    </location>
</feature>
<evidence type="ECO:0000256" key="1">
    <source>
        <dbReference type="ARBA" id="ARBA00008005"/>
    </source>
</evidence>